<feature type="domain" description="Peptidase S24/S26A/S26B/S26C" evidence="14">
    <location>
        <begin position="79"/>
        <end position="191"/>
    </location>
</feature>
<feature type="DNA-binding region" description="H-T-H motif" evidence="12">
    <location>
        <begin position="27"/>
        <end position="47"/>
    </location>
</feature>
<evidence type="ECO:0000256" key="10">
    <source>
        <dbReference type="ARBA" id="ARBA00023204"/>
    </source>
</evidence>
<reference evidence="16 17" key="1">
    <citation type="journal article" date="2021" name="Sci. Rep.">
        <title>The distribution of antibiotic resistance genes in chicken gut microbiota commensals.</title>
        <authorList>
            <person name="Juricova H."/>
            <person name="Matiasovicova J."/>
            <person name="Kubasova T."/>
            <person name="Cejkova D."/>
            <person name="Rychlik I."/>
        </authorList>
    </citation>
    <scope>NUCLEOTIDE SEQUENCE [LARGE SCALE GENOMIC DNA]</scope>
    <source>
        <strain evidence="16 17">An564</strain>
    </source>
</reference>
<keyword evidence="5 12" id="KW-0378">Hydrolase</keyword>
<evidence type="ECO:0000256" key="6">
    <source>
        <dbReference type="ARBA" id="ARBA00022813"/>
    </source>
</evidence>
<dbReference type="RefSeq" id="WP_204719485.1">
    <property type="nucleotide sequence ID" value="NZ_JACSNR010000001.1"/>
</dbReference>
<dbReference type="SUPFAM" id="SSF51306">
    <property type="entry name" value="LexA/Signal peptidase"/>
    <property type="match status" value="1"/>
</dbReference>
<name>A0ABS2GM17_9FIRM</name>
<evidence type="ECO:0000259" key="15">
    <source>
        <dbReference type="Pfam" id="PF01726"/>
    </source>
</evidence>
<keyword evidence="9 12" id="KW-0804">Transcription</keyword>
<evidence type="ECO:0000256" key="11">
    <source>
        <dbReference type="ARBA" id="ARBA00023236"/>
    </source>
</evidence>
<dbReference type="Proteomes" id="UP000724149">
    <property type="component" value="Unassembled WGS sequence"/>
</dbReference>
<evidence type="ECO:0000256" key="2">
    <source>
        <dbReference type="ARBA" id="ARBA00022491"/>
    </source>
</evidence>
<feature type="active site" description="For autocatalytic cleavage activity" evidence="12">
    <location>
        <position position="158"/>
    </location>
</feature>
<keyword evidence="2 12" id="KW-0678">Repressor</keyword>
<dbReference type="CDD" id="cd06529">
    <property type="entry name" value="S24_LexA-like"/>
    <property type="match status" value="1"/>
</dbReference>
<keyword evidence="8 12" id="KW-0238">DNA-binding</keyword>
<evidence type="ECO:0000313" key="17">
    <source>
        <dbReference type="Proteomes" id="UP000724149"/>
    </source>
</evidence>
<evidence type="ECO:0000256" key="7">
    <source>
        <dbReference type="ARBA" id="ARBA00023015"/>
    </source>
</evidence>
<accession>A0ABS2GM17</accession>
<dbReference type="InterPro" id="IPR015927">
    <property type="entry name" value="Peptidase_S24_S26A/B/C"/>
</dbReference>
<proteinExistence type="inferred from homology"/>
<keyword evidence="3 12" id="KW-0235">DNA replication</keyword>
<keyword evidence="10 12" id="KW-0234">DNA repair</keyword>
<evidence type="ECO:0000256" key="1">
    <source>
        <dbReference type="ARBA" id="ARBA00007484"/>
    </source>
</evidence>
<evidence type="ECO:0000256" key="9">
    <source>
        <dbReference type="ARBA" id="ARBA00023163"/>
    </source>
</evidence>
<gene>
    <name evidence="12 16" type="primary">lexA</name>
    <name evidence="16" type="ORF">H9X81_02265</name>
</gene>
<dbReference type="InterPro" id="IPR006197">
    <property type="entry name" value="Peptidase_S24_LexA"/>
</dbReference>
<dbReference type="InterPro" id="IPR036390">
    <property type="entry name" value="WH_DNA-bd_sf"/>
</dbReference>
<dbReference type="SUPFAM" id="SSF46785">
    <property type="entry name" value="Winged helix' DNA-binding domain"/>
    <property type="match status" value="1"/>
</dbReference>
<dbReference type="PANTHER" id="PTHR33516">
    <property type="entry name" value="LEXA REPRESSOR"/>
    <property type="match status" value="1"/>
</dbReference>
<dbReference type="Gene3D" id="1.10.10.10">
    <property type="entry name" value="Winged helix-like DNA-binding domain superfamily/Winged helix DNA-binding domain"/>
    <property type="match status" value="1"/>
</dbReference>
<sequence length="198" mass="21965">MKEFTQKHQRVLDYIRRCVDDGVPPTVREICDSLGIKSTSTGHKYLRELEEMGYITMGGNRNRCIRLVGRQEEKAVQVPLLGTVAAGMPILAVESLEGYVPFAVGRYDPSELFALRVKGESMIEAGILDGDIIIARRTPVAENGQIVVAIVGDEATVKTFYKEKGHFRLQPENSTMEPIIVTEAAILGKVISVVRNYE</sequence>
<feature type="domain" description="LexA repressor DNA-binding" evidence="15">
    <location>
        <begin position="1"/>
        <end position="63"/>
    </location>
</feature>
<dbReference type="Gene3D" id="2.10.109.10">
    <property type="entry name" value="Umud Fragment, subunit A"/>
    <property type="match status" value="1"/>
</dbReference>
<keyword evidence="7 12" id="KW-0805">Transcription regulation</keyword>
<evidence type="ECO:0000256" key="3">
    <source>
        <dbReference type="ARBA" id="ARBA00022705"/>
    </source>
</evidence>
<dbReference type="InterPro" id="IPR039418">
    <property type="entry name" value="LexA-like"/>
</dbReference>
<evidence type="ECO:0000259" key="14">
    <source>
        <dbReference type="Pfam" id="PF00717"/>
    </source>
</evidence>
<keyword evidence="4 12" id="KW-0227">DNA damage</keyword>
<dbReference type="InterPro" id="IPR050077">
    <property type="entry name" value="LexA_repressor"/>
</dbReference>
<dbReference type="InterPro" id="IPR036286">
    <property type="entry name" value="LexA/Signal_pep-like_sf"/>
</dbReference>
<evidence type="ECO:0000256" key="12">
    <source>
        <dbReference type="HAMAP-Rule" id="MF_00015"/>
    </source>
</evidence>
<feature type="active site" description="For autocatalytic cleavage activity" evidence="12">
    <location>
        <position position="121"/>
    </location>
</feature>
<feature type="site" description="Cleavage; by autolysis" evidence="12">
    <location>
        <begin position="86"/>
        <end position="87"/>
    </location>
</feature>
<dbReference type="InterPro" id="IPR006199">
    <property type="entry name" value="LexA_DNA-bd_dom"/>
</dbReference>
<dbReference type="PANTHER" id="PTHR33516:SF2">
    <property type="entry name" value="LEXA REPRESSOR-RELATED"/>
    <property type="match status" value="1"/>
</dbReference>
<dbReference type="EC" id="3.4.21.88" evidence="12"/>
<dbReference type="HAMAP" id="MF_00015">
    <property type="entry name" value="LexA"/>
    <property type="match status" value="1"/>
</dbReference>
<comment type="catalytic activity">
    <reaction evidence="12">
        <text>Hydrolysis of Ala-|-Gly bond in repressor LexA.</text>
        <dbReference type="EC" id="3.4.21.88"/>
    </reaction>
</comment>
<comment type="subunit">
    <text evidence="12">Homodimer.</text>
</comment>
<keyword evidence="11 12" id="KW-0742">SOS response</keyword>
<dbReference type="Pfam" id="PF01726">
    <property type="entry name" value="LexA_DNA_bind"/>
    <property type="match status" value="1"/>
</dbReference>
<dbReference type="PRINTS" id="PR00726">
    <property type="entry name" value="LEXASERPTASE"/>
</dbReference>
<comment type="function">
    <text evidence="12">Represses a number of genes involved in the response to DNA damage (SOS response), including recA and lexA. In the presence of single-stranded DNA, RecA interacts with LexA causing an autocatalytic cleavage which disrupts the DNA-binding part of LexA, leading to derepression of the SOS regulon and eventually DNA repair.</text>
</comment>
<evidence type="ECO:0000256" key="5">
    <source>
        <dbReference type="ARBA" id="ARBA00022801"/>
    </source>
</evidence>
<organism evidence="16 17">
    <name type="scientific">Hydrogenoanaerobacterium saccharovorans</name>
    <dbReference type="NCBI Taxonomy" id="474960"/>
    <lineage>
        <taxon>Bacteria</taxon>
        <taxon>Bacillati</taxon>
        <taxon>Bacillota</taxon>
        <taxon>Clostridia</taxon>
        <taxon>Eubacteriales</taxon>
        <taxon>Oscillospiraceae</taxon>
        <taxon>Hydrogenoanaerobacterium</taxon>
    </lineage>
</organism>
<dbReference type="EMBL" id="JACSNR010000001">
    <property type="protein sequence ID" value="MBM6922520.1"/>
    <property type="molecule type" value="Genomic_DNA"/>
</dbReference>
<evidence type="ECO:0000256" key="4">
    <source>
        <dbReference type="ARBA" id="ARBA00022763"/>
    </source>
</evidence>
<dbReference type="GO" id="GO:0004252">
    <property type="term" value="F:serine-type endopeptidase activity"/>
    <property type="evidence" value="ECO:0007669"/>
    <property type="project" value="UniProtKB-EC"/>
</dbReference>
<comment type="caution">
    <text evidence="16">The sequence shown here is derived from an EMBL/GenBank/DDBJ whole genome shotgun (WGS) entry which is preliminary data.</text>
</comment>
<evidence type="ECO:0000256" key="13">
    <source>
        <dbReference type="RuleBase" id="RU003991"/>
    </source>
</evidence>
<keyword evidence="17" id="KW-1185">Reference proteome</keyword>
<dbReference type="NCBIfam" id="TIGR00498">
    <property type="entry name" value="lexA"/>
    <property type="match status" value="1"/>
</dbReference>
<dbReference type="Pfam" id="PF00717">
    <property type="entry name" value="Peptidase_S24"/>
    <property type="match status" value="1"/>
</dbReference>
<comment type="similarity">
    <text evidence="1 12 13">Belongs to the peptidase S24 family.</text>
</comment>
<evidence type="ECO:0000256" key="8">
    <source>
        <dbReference type="ARBA" id="ARBA00023125"/>
    </source>
</evidence>
<protein>
    <recommendedName>
        <fullName evidence="12">LexA repressor</fullName>
        <ecNumber evidence="12">3.4.21.88</ecNumber>
    </recommendedName>
</protein>
<evidence type="ECO:0000313" key="16">
    <source>
        <dbReference type="EMBL" id="MBM6922520.1"/>
    </source>
</evidence>
<dbReference type="InterPro" id="IPR036388">
    <property type="entry name" value="WH-like_DNA-bd_sf"/>
</dbReference>
<keyword evidence="6 12" id="KW-0068">Autocatalytic cleavage</keyword>
<dbReference type="InterPro" id="IPR006200">
    <property type="entry name" value="LexA"/>
</dbReference>